<feature type="domain" description="RCK C-terminal" evidence="9">
    <location>
        <begin position="577"/>
        <end position="661"/>
    </location>
</feature>
<evidence type="ECO:0000256" key="1">
    <source>
        <dbReference type="ARBA" id="ARBA00004141"/>
    </source>
</evidence>
<accession>A0AAP2RF71</accession>
<dbReference type="GO" id="GO:0006813">
    <property type="term" value="P:potassium ion transport"/>
    <property type="evidence" value="ECO:0007669"/>
    <property type="project" value="InterPro"/>
</dbReference>
<dbReference type="GO" id="GO:0008324">
    <property type="term" value="F:monoatomic cation transmembrane transporter activity"/>
    <property type="evidence" value="ECO:0007669"/>
    <property type="project" value="InterPro"/>
</dbReference>
<dbReference type="Gene3D" id="3.30.70.1450">
    <property type="entry name" value="Regulator of K+ conductance, C-terminal domain"/>
    <property type="match status" value="1"/>
</dbReference>
<keyword evidence="6 7" id="KW-0472">Membrane</keyword>
<feature type="transmembrane region" description="Helical" evidence="7">
    <location>
        <begin position="6"/>
        <end position="23"/>
    </location>
</feature>
<feature type="transmembrane region" description="Helical" evidence="7">
    <location>
        <begin position="30"/>
        <end position="51"/>
    </location>
</feature>
<evidence type="ECO:0000313" key="11">
    <source>
        <dbReference type="Proteomes" id="UP001320159"/>
    </source>
</evidence>
<keyword evidence="3" id="KW-0813">Transport</keyword>
<keyword evidence="4 7" id="KW-0812">Transmembrane</keyword>
<dbReference type="Pfam" id="PF00999">
    <property type="entry name" value="Na_H_Exchanger"/>
    <property type="match status" value="1"/>
</dbReference>
<feature type="transmembrane region" description="Helical" evidence="7">
    <location>
        <begin position="298"/>
        <end position="319"/>
    </location>
</feature>
<reference evidence="10 11" key="1">
    <citation type="submission" date="2017-11" db="EMBL/GenBank/DDBJ databases">
        <title>Isolation and Characterization of Family Methanocellaceae Species from Potential Methane Hydrate Area Offshore Southwestern Taiwan.</title>
        <authorList>
            <person name="Zhang W.-L."/>
            <person name="Chen W.-C."/>
            <person name="Lai M.-C."/>
            <person name="Chen S.-C."/>
        </authorList>
    </citation>
    <scope>NUCLEOTIDE SEQUENCE [LARGE SCALE GENOMIC DNA]</scope>
    <source>
        <strain evidence="10 11">CWC-04</strain>
    </source>
</reference>
<evidence type="ECO:0000256" key="2">
    <source>
        <dbReference type="ARBA" id="ARBA00005551"/>
    </source>
</evidence>
<dbReference type="PANTHER" id="PTHR42751:SF3">
    <property type="entry name" value="SODIUM_GLUTAMATE SYMPORTER"/>
    <property type="match status" value="1"/>
</dbReference>
<comment type="subcellular location">
    <subcellularLocation>
        <location evidence="1">Membrane</location>
        <topology evidence="1">Multi-pass membrane protein</topology>
    </subcellularLocation>
</comment>
<evidence type="ECO:0000256" key="7">
    <source>
        <dbReference type="SAM" id="Phobius"/>
    </source>
</evidence>
<dbReference type="Pfam" id="PF02080">
    <property type="entry name" value="TrkA_C"/>
    <property type="match status" value="1"/>
</dbReference>
<dbReference type="InterPro" id="IPR006037">
    <property type="entry name" value="RCK_C"/>
</dbReference>
<dbReference type="GO" id="GO:0015297">
    <property type="term" value="F:antiporter activity"/>
    <property type="evidence" value="ECO:0007669"/>
    <property type="project" value="InterPro"/>
</dbReference>
<comment type="similarity">
    <text evidence="2">Belongs to the monovalent cation:proton antiporter 2 (CPA2) transporter (TC 2.A.37) family.</text>
</comment>
<evidence type="ECO:0000259" key="8">
    <source>
        <dbReference type="PROSITE" id="PS51201"/>
    </source>
</evidence>
<feature type="transmembrane region" description="Helical" evidence="7">
    <location>
        <begin position="57"/>
        <end position="74"/>
    </location>
</feature>
<dbReference type="SUPFAM" id="SSF116726">
    <property type="entry name" value="TrkA C-terminal domain-like"/>
    <property type="match status" value="1"/>
</dbReference>
<dbReference type="Gene3D" id="3.40.50.720">
    <property type="entry name" value="NAD(P)-binding Rossmann-like Domain"/>
    <property type="match status" value="1"/>
</dbReference>
<dbReference type="GO" id="GO:1902600">
    <property type="term" value="P:proton transmembrane transport"/>
    <property type="evidence" value="ECO:0007669"/>
    <property type="project" value="InterPro"/>
</dbReference>
<comment type="caution">
    <text evidence="10">The sequence shown here is derived from an EMBL/GenBank/DDBJ whole genome shotgun (WGS) entry which is preliminary data.</text>
</comment>
<dbReference type="Pfam" id="PF02254">
    <property type="entry name" value="TrkA_N"/>
    <property type="match status" value="1"/>
</dbReference>
<dbReference type="AlphaFoldDB" id="A0AAP2RF71"/>
<keyword evidence="5 7" id="KW-1133">Transmembrane helix</keyword>
<evidence type="ECO:0000256" key="4">
    <source>
        <dbReference type="ARBA" id="ARBA00022692"/>
    </source>
</evidence>
<dbReference type="InterPro" id="IPR006153">
    <property type="entry name" value="Cation/H_exchanger_TM"/>
</dbReference>
<organism evidence="10 11">
    <name type="scientific">Methanooceanicella nereidis</name>
    <dbReference type="NCBI Taxonomy" id="2052831"/>
    <lineage>
        <taxon>Archaea</taxon>
        <taxon>Methanobacteriati</taxon>
        <taxon>Methanobacteriota</taxon>
        <taxon>Stenosarchaea group</taxon>
        <taxon>Methanomicrobia</taxon>
        <taxon>Methanocellales</taxon>
        <taxon>Methanocellaceae</taxon>
        <taxon>Methanooceanicella</taxon>
    </lineage>
</organism>
<dbReference type="InterPro" id="IPR036291">
    <property type="entry name" value="NAD(P)-bd_dom_sf"/>
</dbReference>
<evidence type="ECO:0000313" key="10">
    <source>
        <dbReference type="EMBL" id="MCD1295112.1"/>
    </source>
</evidence>
<dbReference type="GO" id="GO:0016020">
    <property type="term" value="C:membrane"/>
    <property type="evidence" value="ECO:0007669"/>
    <property type="project" value="UniProtKB-SubCell"/>
</dbReference>
<dbReference type="PANTHER" id="PTHR42751">
    <property type="entry name" value="SODIUM/HYDROGEN EXCHANGER FAMILY/TRKA DOMAIN PROTEIN"/>
    <property type="match status" value="1"/>
</dbReference>
<dbReference type="Gene3D" id="1.20.1530.20">
    <property type="match status" value="1"/>
</dbReference>
<feature type="transmembrane region" description="Helical" evidence="7">
    <location>
        <begin position="146"/>
        <end position="170"/>
    </location>
</feature>
<feature type="transmembrane region" description="Helical" evidence="7">
    <location>
        <begin position="325"/>
        <end position="348"/>
    </location>
</feature>
<feature type="transmembrane region" description="Helical" evidence="7">
    <location>
        <begin position="360"/>
        <end position="379"/>
    </location>
</feature>
<dbReference type="PROSITE" id="PS51202">
    <property type="entry name" value="RCK_C"/>
    <property type="match status" value="1"/>
</dbReference>
<name>A0AAP2RF71_9EURY</name>
<sequence length="663" mass="73026">MGITLLQGLITIFGLSIVILLICHRFRIPAIIGFLFTGILVGPYGTGIFSAVSEVEFLAEIGIVLLLFTIGIEFSFKSLLELKRSFFVGGTVQVLLTFLAAFAIASRMGFSTELSILIGFLFTLSSTAIVLRLLQEKDQLESPHGRTAVGILIFQDIVAVPMMLIVPLLAGTSGSVGMEDSIHILVLKIIGIILLVAIGTIWLVPKILFEVAKTRSRELFLLCIIVICLSMAWLTSSIGLSLALGAFLAGLIISESEYSQQALSGVLPFRDVFTSFFFVSIGMLLDIGFILKDPWTVVLVAIVIILLKSSIAGIATLVMQYPLRTAILVGFALSQVGEFSFIISKLGLDYGILNNEHYQFFLAASIMTMAATPLVMAASPHIANVICRLPIPDRLKADTCARPGAKEMGLKDHLIIIGYGLNGRNLARAAKSVNIPYTILEMNPETVKSEKEKGEPIFYGDGTNEEVLKHANINDARIVVVAISDPLATRAIADTCRRLNPAVHIIIRTRYIKEVKPLYKIGVNEVIPEEFETSVEIFARVLKKYMVPKDRIEKFITELRAENYDMFRSMSKYYTSLTALDLPLSAMEISTLQVSEGSEIAGKTLAQIEFRKKYRVTLLLIMRDSESIYNPQGDTCLYAGDRVVLFGEPENIIEISKLFRETG</sequence>
<feature type="transmembrane region" description="Helical" evidence="7">
    <location>
        <begin position="182"/>
        <end position="207"/>
    </location>
</feature>
<evidence type="ECO:0000256" key="6">
    <source>
        <dbReference type="ARBA" id="ARBA00023136"/>
    </source>
</evidence>
<evidence type="ECO:0000256" key="3">
    <source>
        <dbReference type="ARBA" id="ARBA00022448"/>
    </source>
</evidence>
<dbReference type="EMBL" id="PGCK01000006">
    <property type="protein sequence ID" value="MCD1295112.1"/>
    <property type="molecule type" value="Genomic_DNA"/>
</dbReference>
<gene>
    <name evidence="10" type="ORF">CUJ83_08890</name>
</gene>
<protein>
    <submittedName>
        <fullName evidence="10">Potassium transporter KefB</fullName>
    </submittedName>
</protein>
<keyword evidence="11" id="KW-1185">Reference proteome</keyword>
<feature type="transmembrane region" description="Helical" evidence="7">
    <location>
        <begin position="272"/>
        <end position="291"/>
    </location>
</feature>
<dbReference type="InterPro" id="IPR036721">
    <property type="entry name" value="RCK_C_sf"/>
</dbReference>
<dbReference type="SUPFAM" id="SSF51735">
    <property type="entry name" value="NAD(P)-binding Rossmann-fold domains"/>
    <property type="match status" value="1"/>
</dbReference>
<feature type="transmembrane region" description="Helical" evidence="7">
    <location>
        <begin position="86"/>
        <end position="108"/>
    </location>
</feature>
<feature type="domain" description="RCK N-terminal" evidence="8">
    <location>
        <begin position="411"/>
        <end position="528"/>
    </location>
</feature>
<evidence type="ECO:0000259" key="9">
    <source>
        <dbReference type="PROSITE" id="PS51202"/>
    </source>
</evidence>
<dbReference type="PROSITE" id="PS51201">
    <property type="entry name" value="RCK_N"/>
    <property type="match status" value="1"/>
</dbReference>
<dbReference type="InterPro" id="IPR038770">
    <property type="entry name" value="Na+/solute_symporter_sf"/>
</dbReference>
<dbReference type="InterPro" id="IPR003148">
    <property type="entry name" value="RCK_N"/>
</dbReference>
<dbReference type="Proteomes" id="UP001320159">
    <property type="component" value="Unassembled WGS sequence"/>
</dbReference>
<feature type="transmembrane region" description="Helical" evidence="7">
    <location>
        <begin position="219"/>
        <end position="252"/>
    </location>
</feature>
<feature type="transmembrane region" description="Helical" evidence="7">
    <location>
        <begin position="114"/>
        <end position="134"/>
    </location>
</feature>
<proteinExistence type="inferred from homology"/>
<evidence type="ECO:0000256" key="5">
    <source>
        <dbReference type="ARBA" id="ARBA00022989"/>
    </source>
</evidence>